<feature type="domain" description="Iron-binding zinc finger CDGSH type" evidence="5">
    <location>
        <begin position="46"/>
        <end position="81"/>
    </location>
</feature>
<dbReference type="GO" id="GO:0005737">
    <property type="term" value="C:cytoplasm"/>
    <property type="evidence" value="ECO:0007669"/>
    <property type="project" value="UniProtKB-ARBA"/>
</dbReference>
<evidence type="ECO:0000256" key="4">
    <source>
        <dbReference type="ARBA" id="ARBA00023014"/>
    </source>
</evidence>
<evidence type="ECO:0000256" key="1">
    <source>
        <dbReference type="ARBA" id="ARBA00022714"/>
    </source>
</evidence>
<dbReference type="InterPro" id="IPR042216">
    <property type="entry name" value="MitoNEET_CISD"/>
</dbReference>
<evidence type="ECO:0000313" key="6">
    <source>
        <dbReference type="EMBL" id="ALC17988.1"/>
    </source>
</evidence>
<name>A0A0M4D598_9BACT</name>
<evidence type="ECO:0000259" key="5">
    <source>
        <dbReference type="SMART" id="SM00704"/>
    </source>
</evidence>
<feature type="domain" description="Iron-binding zinc finger CDGSH type" evidence="5">
    <location>
        <begin position="9"/>
        <end position="45"/>
    </location>
</feature>
<keyword evidence="2" id="KW-0479">Metal-binding</keyword>
<dbReference type="PANTHER" id="PTHR46491:SF3">
    <property type="entry name" value="CDGSH IRON-SULFUR DOMAIN-CONTAINING PROTEIN 3, MITOCHONDRIAL"/>
    <property type="match status" value="1"/>
</dbReference>
<dbReference type="KEGG" id="des:DSOUD_3268"/>
<keyword evidence="7" id="KW-1185">Reference proteome</keyword>
<dbReference type="AlphaFoldDB" id="A0A0M4D598"/>
<keyword evidence="3" id="KW-0408">Iron</keyword>
<dbReference type="SMART" id="SM00704">
    <property type="entry name" value="ZnF_CDGSH"/>
    <property type="match status" value="2"/>
</dbReference>
<organism evidence="6 7">
    <name type="scientific">Desulfuromonas soudanensis</name>
    <dbReference type="NCBI Taxonomy" id="1603606"/>
    <lineage>
        <taxon>Bacteria</taxon>
        <taxon>Pseudomonadati</taxon>
        <taxon>Thermodesulfobacteriota</taxon>
        <taxon>Desulfuromonadia</taxon>
        <taxon>Desulfuromonadales</taxon>
        <taxon>Desulfuromonadaceae</taxon>
        <taxon>Desulfuromonas</taxon>
    </lineage>
</organism>
<dbReference type="Proteomes" id="UP000057158">
    <property type="component" value="Chromosome"/>
</dbReference>
<dbReference type="InterPro" id="IPR018967">
    <property type="entry name" value="FeS-contain_CDGSH-typ"/>
</dbReference>
<dbReference type="EMBL" id="CP010802">
    <property type="protein sequence ID" value="ALC17988.1"/>
    <property type="molecule type" value="Genomic_DNA"/>
</dbReference>
<dbReference type="GO" id="GO:0046872">
    <property type="term" value="F:metal ion binding"/>
    <property type="evidence" value="ECO:0007669"/>
    <property type="project" value="UniProtKB-KW"/>
</dbReference>
<dbReference type="PANTHER" id="PTHR46491">
    <property type="entry name" value="CDGSH IRON SULFUR DOMAIN PROTEIN HOMOLOG"/>
    <property type="match status" value="1"/>
</dbReference>
<accession>A0A0M4D598</accession>
<protein>
    <submittedName>
        <fullName evidence="6">Iron-binding zinc finger CDGSH type</fullName>
    </submittedName>
</protein>
<reference evidence="6 7" key="1">
    <citation type="submission" date="2015-07" db="EMBL/GenBank/DDBJ databases">
        <title>Isolation and Genomic Characterization of a Novel Halophilic Metal-Reducing Deltaproteobacterium from the Deep Subsurface.</title>
        <authorList>
            <person name="Badalamenti J.P."/>
            <person name="Summers Z.M."/>
            <person name="Gralnick J.A."/>
            <person name="Bond D.R."/>
        </authorList>
    </citation>
    <scope>NUCLEOTIDE SEQUENCE [LARGE SCALE GENOMIC DNA]</scope>
    <source>
        <strain evidence="6 7">WTL</strain>
    </source>
</reference>
<gene>
    <name evidence="6" type="ORF">DSOUD_3268</name>
</gene>
<sequence>MTTEKKDKGMPIGITLDPGVYYRCGCGKSKNLPFCDESHSGSADLPIRFEIDKRQKVFICGCGLTGEQPFCDGSCGVSLADRQ</sequence>
<dbReference type="OrthoDB" id="9795032at2"/>
<dbReference type="PATRIC" id="fig|1603606.3.peg.3516"/>
<evidence type="ECO:0000313" key="7">
    <source>
        <dbReference type="Proteomes" id="UP000057158"/>
    </source>
</evidence>
<proteinExistence type="predicted"/>
<keyword evidence="4" id="KW-0411">Iron-sulfur</keyword>
<dbReference type="Gene3D" id="3.40.5.90">
    <property type="entry name" value="CDGSH iron-sulfur domain, mitoNEET-type"/>
    <property type="match status" value="2"/>
</dbReference>
<dbReference type="RefSeq" id="WP_053551953.1">
    <property type="nucleotide sequence ID" value="NZ_CP010802.1"/>
</dbReference>
<dbReference type="InterPro" id="IPR052950">
    <property type="entry name" value="CISD"/>
</dbReference>
<keyword evidence="1" id="KW-0001">2Fe-2S</keyword>
<dbReference type="GO" id="GO:0051537">
    <property type="term" value="F:2 iron, 2 sulfur cluster binding"/>
    <property type="evidence" value="ECO:0007669"/>
    <property type="project" value="UniProtKB-KW"/>
</dbReference>
<evidence type="ECO:0000256" key="3">
    <source>
        <dbReference type="ARBA" id="ARBA00023004"/>
    </source>
</evidence>
<evidence type="ECO:0000256" key="2">
    <source>
        <dbReference type="ARBA" id="ARBA00022723"/>
    </source>
</evidence>
<dbReference type="Pfam" id="PF09360">
    <property type="entry name" value="zf-CDGSH"/>
    <property type="match status" value="1"/>
</dbReference>